<keyword evidence="2" id="KW-0812">Transmembrane</keyword>
<evidence type="ECO:0000256" key="2">
    <source>
        <dbReference type="SAM" id="Phobius"/>
    </source>
</evidence>
<accession>A0A2A5WFQ5</accession>
<comment type="caution">
    <text evidence="3">The sequence shown here is derived from an EMBL/GenBank/DDBJ whole genome shotgun (WGS) entry which is preliminary data.</text>
</comment>
<evidence type="ECO:0000313" key="3">
    <source>
        <dbReference type="EMBL" id="PDH35319.1"/>
    </source>
</evidence>
<protein>
    <recommendedName>
        <fullName evidence="5">Glucose-1-phosphate thymidylyltransferase</fullName>
    </recommendedName>
</protein>
<feature type="transmembrane region" description="Helical" evidence="2">
    <location>
        <begin position="63"/>
        <end position="82"/>
    </location>
</feature>
<evidence type="ECO:0000313" key="4">
    <source>
        <dbReference type="Proteomes" id="UP000219329"/>
    </source>
</evidence>
<evidence type="ECO:0008006" key="5">
    <source>
        <dbReference type="Google" id="ProtNLM"/>
    </source>
</evidence>
<organism evidence="3 4">
    <name type="scientific">OM182 bacterium MED-G28</name>
    <dbReference type="NCBI Taxonomy" id="1986256"/>
    <lineage>
        <taxon>Bacteria</taxon>
        <taxon>Pseudomonadati</taxon>
        <taxon>Pseudomonadota</taxon>
        <taxon>Gammaproteobacteria</taxon>
        <taxon>OMG group</taxon>
        <taxon>OM182 clade</taxon>
    </lineage>
</organism>
<gene>
    <name evidence="3" type="ORF">CNF02_00955</name>
</gene>
<reference evidence="3 4" key="1">
    <citation type="submission" date="2017-08" db="EMBL/GenBank/DDBJ databases">
        <title>Fine stratification of microbial communities through a metagenomic profile of the photic zone.</title>
        <authorList>
            <person name="Haro-Moreno J.M."/>
            <person name="Lopez-Perez M."/>
            <person name="De La Torre J."/>
            <person name="Picazo A."/>
            <person name="Camacho A."/>
            <person name="Rodriguez-Valera F."/>
        </authorList>
    </citation>
    <scope>NUCLEOTIDE SEQUENCE [LARGE SCALE GENOMIC DNA]</scope>
    <source>
        <strain evidence="3">MED-G28</strain>
    </source>
</reference>
<proteinExistence type="predicted"/>
<feature type="region of interest" description="Disordered" evidence="1">
    <location>
        <begin position="98"/>
        <end position="127"/>
    </location>
</feature>
<sequence>MPDELNEIVDNLRKPAVWFRIVFMVAFAVVLYLIIAPVILVVIIAQVFFVFITGAPNSNLRDFSTALVNYIFQILNFLLYAADNKPFPFSNFPSAQNGRFNTSNEPEIEKNTKVMTEEKSEEKDKDIEIEIKPAKKSTVKKRPKKK</sequence>
<dbReference type="InterPro" id="IPR025498">
    <property type="entry name" value="DUF4389"/>
</dbReference>
<evidence type="ECO:0000256" key="1">
    <source>
        <dbReference type="SAM" id="MobiDB-lite"/>
    </source>
</evidence>
<dbReference type="EMBL" id="NTJZ01000001">
    <property type="protein sequence ID" value="PDH35319.1"/>
    <property type="molecule type" value="Genomic_DNA"/>
</dbReference>
<keyword evidence="2" id="KW-1133">Transmembrane helix</keyword>
<name>A0A2A5WFQ5_9GAMM</name>
<dbReference type="Proteomes" id="UP000219329">
    <property type="component" value="Unassembled WGS sequence"/>
</dbReference>
<dbReference type="Pfam" id="PF14333">
    <property type="entry name" value="DUF4389"/>
    <property type="match status" value="1"/>
</dbReference>
<feature type="compositionally biased region" description="Basic and acidic residues" evidence="1">
    <location>
        <begin position="107"/>
        <end position="127"/>
    </location>
</feature>
<dbReference type="AlphaFoldDB" id="A0A2A5WFQ5"/>
<keyword evidence="2" id="KW-0472">Membrane</keyword>
<feature type="transmembrane region" description="Helical" evidence="2">
    <location>
        <begin position="21"/>
        <end position="51"/>
    </location>
</feature>